<accession>A0A4P6EYC8</accession>
<dbReference type="EMBL" id="CP035495">
    <property type="protein sequence ID" value="QAY63068.1"/>
    <property type="molecule type" value="Genomic_DNA"/>
</dbReference>
<dbReference type="OrthoDB" id="5184628at2"/>
<dbReference type="GO" id="GO:0003677">
    <property type="term" value="F:DNA binding"/>
    <property type="evidence" value="ECO:0007669"/>
    <property type="project" value="InterPro"/>
</dbReference>
<dbReference type="SUPFAM" id="SSF50118">
    <property type="entry name" value="Cell growth inhibitor/plasmid maintenance toxic component"/>
    <property type="match status" value="1"/>
</dbReference>
<evidence type="ECO:0000313" key="2">
    <source>
        <dbReference type="EMBL" id="QAY63068.1"/>
    </source>
</evidence>
<reference evidence="2 3" key="1">
    <citation type="submission" date="2019-01" db="EMBL/GenBank/DDBJ databases">
        <title>Genome sequencing of strain 2JSPR-7.</title>
        <authorList>
            <person name="Heo J."/>
            <person name="Kim S.-J."/>
            <person name="Kim J.-S."/>
            <person name="Hong S.-B."/>
            <person name="Kwon S.-W."/>
        </authorList>
    </citation>
    <scope>NUCLEOTIDE SEQUENCE [LARGE SCALE GENOMIC DNA]</scope>
    <source>
        <strain evidence="2 3">2JSPR-7</strain>
    </source>
</reference>
<evidence type="ECO:0000313" key="3">
    <source>
        <dbReference type="Proteomes" id="UP000291758"/>
    </source>
</evidence>
<feature type="compositionally biased region" description="Low complexity" evidence="1">
    <location>
        <begin position="57"/>
        <end position="68"/>
    </location>
</feature>
<name>A0A4P6EYC8_9MICO</name>
<dbReference type="Proteomes" id="UP000291758">
    <property type="component" value="Chromosome"/>
</dbReference>
<organism evidence="2 3">
    <name type="scientific">Xylanimonas allomyrinae</name>
    <dbReference type="NCBI Taxonomy" id="2509459"/>
    <lineage>
        <taxon>Bacteria</taxon>
        <taxon>Bacillati</taxon>
        <taxon>Actinomycetota</taxon>
        <taxon>Actinomycetes</taxon>
        <taxon>Micrococcales</taxon>
        <taxon>Promicromonosporaceae</taxon>
        <taxon>Xylanimonas</taxon>
    </lineage>
</organism>
<feature type="region of interest" description="Disordered" evidence="1">
    <location>
        <begin position="51"/>
        <end position="104"/>
    </location>
</feature>
<feature type="compositionally biased region" description="Low complexity" evidence="1">
    <location>
        <begin position="78"/>
        <end position="103"/>
    </location>
</feature>
<dbReference type="InterPro" id="IPR003477">
    <property type="entry name" value="PemK-like"/>
</dbReference>
<protein>
    <submittedName>
        <fullName evidence="2">Type II toxin-antitoxin system PemK/MazF family toxin</fullName>
    </submittedName>
</protein>
<keyword evidence="3" id="KW-1185">Reference proteome</keyword>
<sequence length="236" mass="25300">MTTRRQVPSTAVPRRNFETRRRATGRGRSLGAVANRWVNVLVDVARAALSGSRKRTPTAGRGAGVAARPARDGGTPGGRTARPSATTTRPRPTSSGTAAAGTAYPGDYLGTVRAQYAPRLDGAPDPGEIVWTRVPFEEDPAQGKDRPVLLVGRDGSWLLALQLTSKDHDRDAAQEARAGRLWMDIGTGAWDTQGRPSEVRLNRVIRIDPVAVRRIGAVLPEPVFRRVVAAMNDALG</sequence>
<dbReference type="Pfam" id="PF02452">
    <property type="entry name" value="PemK_toxin"/>
    <property type="match status" value="1"/>
</dbReference>
<gene>
    <name evidence="2" type="ORF">ET495_07215</name>
</gene>
<proteinExistence type="predicted"/>
<feature type="region of interest" description="Disordered" evidence="1">
    <location>
        <begin position="1"/>
        <end position="23"/>
    </location>
</feature>
<dbReference type="AlphaFoldDB" id="A0A4P6EYC8"/>
<evidence type="ECO:0000256" key="1">
    <source>
        <dbReference type="SAM" id="MobiDB-lite"/>
    </source>
</evidence>
<dbReference type="KEGG" id="xyl:ET495_07215"/>